<feature type="region of interest" description="Disordered" evidence="22">
    <location>
        <begin position="395"/>
        <end position="486"/>
    </location>
</feature>
<comment type="similarity">
    <text evidence="1">Belongs to the short-chain dehydrogenases/reductases (SDR) family.</text>
</comment>
<evidence type="ECO:0000256" key="11">
    <source>
        <dbReference type="ARBA" id="ARBA00048008"/>
    </source>
</evidence>
<comment type="catalytic activity">
    <reaction evidence="15">
        <text>resolvin D2 + NAD(+) = 7-oxoresolvin D2 + NADH + H(+)</text>
        <dbReference type="Rhea" id="RHEA:53584"/>
        <dbReference type="ChEBI" id="CHEBI:15378"/>
        <dbReference type="ChEBI" id="CHEBI:57540"/>
        <dbReference type="ChEBI" id="CHEBI:57945"/>
        <dbReference type="ChEBI" id="CHEBI:133367"/>
        <dbReference type="ChEBI" id="CHEBI:137497"/>
    </reaction>
    <physiologicalReaction direction="left-to-right" evidence="15">
        <dbReference type="Rhea" id="RHEA:53585"/>
    </physiologicalReaction>
</comment>
<dbReference type="PANTHER" id="PTHR44229">
    <property type="entry name" value="15-HYDROXYPROSTAGLANDIN DEHYDROGENASE [NAD(+)]"/>
    <property type="match status" value="1"/>
</dbReference>
<evidence type="ECO:0000256" key="14">
    <source>
        <dbReference type="ARBA" id="ARBA00048170"/>
    </source>
</evidence>
<proteinExistence type="inferred from homology"/>
<evidence type="ECO:0000256" key="13">
    <source>
        <dbReference type="ARBA" id="ARBA00048144"/>
    </source>
</evidence>
<comment type="function">
    <text evidence="8">Catalyzes the NAD-dependent dehydrogenation (oxidation) of a broad array of hydroxylated polyunsaturated fatty acids (mainly eicosanoids and docosanoids, including prostaglandins, lipoxins and resolvins), yielding their corresponding keto (oxo) metabolites. Decreases the levels of the pro-proliferative prostaglandins such as prostaglandin E2 (whose activity is increased in cancer because of an increase in the expression of cyclooxygenase 2) and generates oxo-fatty acid products that can profoundly influence cell function by abrogating pro-inflammatory cytokine expression. Converts resolvins E1, D1 and D2 to their oxo products, which represents a mode of resolvin inactivation. Resolvin E1 plays important roles during the resolution phase of acute inflammation, while resolvins D1 and D2 have a unique role in obesity-induced adipose inflammation.</text>
</comment>
<evidence type="ECO:0000256" key="18">
    <source>
        <dbReference type="ARBA" id="ARBA00048739"/>
    </source>
</evidence>
<evidence type="ECO:0000256" key="20">
    <source>
        <dbReference type="ARBA" id="ARBA00049151"/>
    </source>
</evidence>
<evidence type="ECO:0000256" key="16">
    <source>
        <dbReference type="ARBA" id="ARBA00048535"/>
    </source>
</evidence>
<feature type="compositionally biased region" description="Polar residues" evidence="22">
    <location>
        <begin position="231"/>
        <end position="244"/>
    </location>
</feature>
<keyword evidence="2" id="KW-0560">Oxidoreductase</keyword>
<evidence type="ECO:0000256" key="4">
    <source>
        <dbReference type="ARBA" id="ARBA00039060"/>
    </source>
</evidence>
<dbReference type="GO" id="GO:0016404">
    <property type="term" value="F:15-hydroxyprostaglandin dehydrogenase (NAD+) activity"/>
    <property type="evidence" value="ECO:0007669"/>
    <property type="project" value="UniProtKB-EC"/>
</dbReference>
<evidence type="ECO:0000313" key="23">
    <source>
        <dbReference type="EMBL" id="KAK7474131.1"/>
    </source>
</evidence>
<evidence type="ECO:0000313" key="24">
    <source>
        <dbReference type="Proteomes" id="UP001519460"/>
    </source>
</evidence>
<evidence type="ECO:0000256" key="9">
    <source>
        <dbReference type="ARBA" id="ARBA00047325"/>
    </source>
</evidence>
<evidence type="ECO:0000256" key="3">
    <source>
        <dbReference type="ARBA" id="ARBA00038968"/>
    </source>
</evidence>
<feature type="compositionally biased region" description="Polar residues" evidence="22">
    <location>
        <begin position="431"/>
        <end position="444"/>
    </location>
</feature>
<protein>
    <recommendedName>
        <fullName evidence="5">15-hydroxyprostaglandin dehydrogenase [NAD(+)]</fullName>
        <ecNumber evidence="3">1.1.1.141</ecNumber>
        <ecNumber evidence="4">1.1.1.232</ecNumber>
    </recommendedName>
    <alternativeName>
        <fullName evidence="7">Eicosanoid/docosanoid dehydrogenase [NAD(+)]</fullName>
    </alternativeName>
    <alternativeName>
        <fullName evidence="6">Prostaglandin dehydrogenase 1</fullName>
    </alternativeName>
</protein>
<dbReference type="InterPro" id="IPR036291">
    <property type="entry name" value="NAD(P)-bd_dom_sf"/>
</dbReference>
<dbReference type="PANTHER" id="PTHR44229:SF4">
    <property type="entry name" value="15-HYDROXYPROSTAGLANDIN DEHYDROGENASE [NAD(+)]"/>
    <property type="match status" value="1"/>
</dbReference>
<evidence type="ECO:0000256" key="1">
    <source>
        <dbReference type="ARBA" id="ARBA00006484"/>
    </source>
</evidence>
<dbReference type="SUPFAM" id="SSF51735">
    <property type="entry name" value="NAD(P)-binding Rossmann-fold domains"/>
    <property type="match status" value="1"/>
</dbReference>
<sequence length="717" mass="77378">SLQIVEPCNTNTETCQQLYYDAILKDTKEEQCELYEQVFTCLDDNITAACKEHEQVKPSITQLHEGSESICNPSSLTSNATDQYCSAYQQMITCFEANITATCKEDEQVKTLIEQTQQTVDSLCDPSTSCQMALYACQAPLTAGNSTESSRSHCEDKETDSFQDYCRLPARCSLSTEFAPTVESYHHMFPLYRYLYCDPNGDENDHTPSSTTTQPLHSDDVTSAGGPPESSYESSVQTAQTFSIPSPPIPKLDIEQFCTASAMFDCLTDVSSTCSIDQGNVTFAQVKQAAADMCQSFFPYWQTLAACGSLMECVANANNLTLLESVTNTSHQPSNEDEMGVVRLLVGATRTGFWCSFMDHVYGCAMDSATRCSLQDHLMMMVRGKRAALADTCQGAATAAPPSQDTNGEPLTTRSPGGNEGGNVTGAAPPSQDTNGEPLTTRSPGGNEGGNVTGAAPPSQDTNGEPLTTRSPGGNEGGNVTGGQNLKMELSGKSVFLTGGARGIGRAMMQALLEKGAKVLFCDILDDKGKATEADLQKQYGADVMFQTVRRDRCTATTSQLALEHMRRDRGGRGGIIVNTASIAGDTRNACLEPQYLVPDYSATKHAIIGFTTSCAKNPRMSEMGVKWRALCPGVVDTDLIRTPDDPAVDKAGFKKLKEQVTKQGIMQPSELAQAFISMLEDQSSDDVIYQVVAGKGSYRKRQIVDPDGKSNLMTVD</sequence>
<comment type="catalytic activity">
    <reaction evidence="19">
        <text>resolvin D2 + NAD(+) = 16-oxoresolvin D2 + NADH + H(+)</text>
        <dbReference type="Rhea" id="RHEA:53588"/>
        <dbReference type="ChEBI" id="CHEBI:15378"/>
        <dbReference type="ChEBI" id="CHEBI:57540"/>
        <dbReference type="ChEBI" id="CHEBI:57945"/>
        <dbReference type="ChEBI" id="CHEBI:133367"/>
        <dbReference type="ChEBI" id="CHEBI:137498"/>
    </reaction>
    <physiologicalReaction direction="left-to-right" evidence="19">
        <dbReference type="Rhea" id="RHEA:53589"/>
    </physiologicalReaction>
</comment>
<comment type="catalytic activity">
    <reaction evidence="17">
        <text>prostaglandin A1 + NAD(+) = 15-oxo-prostaglandin A1 + NADH + H(+)</text>
        <dbReference type="Rhea" id="RHEA:41263"/>
        <dbReference type="ChEBI" id="CHEBI:15378"/>
        <dbReference type="ChEBI" id="CHEBI:57398"/>
        <dbReference type="ChEBI" id="CHEBI:57540"/>
        <dbReference type="ChEBI" id="CHEBI:57945"/>
        <dbReference type="ChEBI" id="CHEBI:85072"/>
    </reaction>
    <physiologicalReaction direction="left-to-right" evidence="17">
        <dbReference type="Rhea" id="RHEA:41264"/>
    </physiologicalReaction>
</comment>
<organism evidence="23 24">
    <name type="scientific">Batillaria attramentaria</name>
    <dbReference type="NCBI Taxonomy" id="370345"/>
    <lineage>
        <taxon>Eukaryota</taxon>
        <taxon>Metazoa</taxon>
        <taxon>Spiralia</taxon>
        <taxon>Lophotrochozoa</taxon>
        <taxon>Mollusca</taxon>
        <taxon>Gastropoda</taxon>
        <taxon>Caenogastropoda</taxon>
        <taxon>Sorbeoconcha</taxon>
        <taxon>Cerithioidea</taxon>
        <taxon>Batillariidae</taxon>
        <taxon>Batillaria</taxon>
    </lineage>
</organism>
<feature type="compositionally biased region" description="Polar residues" evidence="22">
    <location>
        <begin position="459"/>
        <end position="472"/>
    </location>
</feature>
<accession>A0ABD0JGU1</accession>
<comment type="catalytic activity">
    <reaction evidence="10">
        <text>resolvin D1 + NAD(+) = 8-oxoresolvin D1 + NADH + H(+)</text>
        <dbReference type="Rhea" id="RHEA:50124"/>
        <dbReference type="ChEBI" id="CHEBI:15378"/>
        <dbReference type="ChEBI" id="CHEBI:57540"/>
        <dbReference type="ChEBI" id="CHEBI:57945"/>
        <dbReference type="ChEBI" id="CHEBI:132079"/>
        <dbReference type="ChEBI" id="CHEBI:132080"/>
    </reaction>
    <physiologicalReaction direction="left-to-right" evidence="10">
        <dbReference type="Rhea" id="RHEA:50125"/>
    </physiologicalReaction>
</comment>
<evidence type="ECO:0000256" key="10">
    <source>
        <dbReference type="ARBA" id="ARBA00047672"/>
    </source>
</evidence>
<evidence type="ECO:0000256" key="21">
    <source>
        <dbReference type="ARBA" id="ARBA00049188"/>
    </source>
</evidence>
<comment type="catalytic activity">
    <reaction evidence="11">
        <text>14-hydroxy-(4Z,7Z,10Z,12E,16Z,19Z)-docosahexaenoate + NAD(+) = 14-oxo-(4Z,7Z,10Z,12E,16Z,19Z)-docosahexaenoate + NADH + H(+)</text>
        <dbReference type="Rhea" id="RHEA:48952"/>
        <dbReference type="ChEBI" id="CHEBI:15378"/>
        <dbReference type="ChEBI" id="CHEBI:57540"/>
        <dbReference type="ChEBI" id="CHEBI:57945"/>
        <dbReference type="ChEBI" id="CHEBI:90866"/>
        <dbReference type="ChEBI" id="CHEBI:90867"/>
    </reaction>
    <physiologicalReaction direction="left-to-right" evidence="11">
        <dbReference type="Rhea" id="RHEA:48953"/>
    </physiologicalReaction>
</comment>
<name>A0ABD0JGU1_9CAEN</name>
<feature type="non-terminal residue" evidence="23">
    <location>
        <position position="1"/>
    </location>
</feature>
<evidence type="ECO:0000256" key="2">
    <source>
        <dbReference type="ARBA" id="ARBA00023002"/>
    </source>
</evidence>
<dbReference type="EC" id="1.1.1.232" evidence="4"/>
<dbReference type="GO" id="GO:0047034">
    <property type="term" value="F:15-hydroxyicosatetraenoate dehydrogenase activity"/>
    <property type="evidence" value="ECO:0007669"/>
    <property type="project" value="UniProtKB-EC"/>
</dbReference>
<comment type="catalytic activity">
    <reaction evidence="14">
        <text>resolvin D1 + NAD(+) = 17-oxoresolvin D1 + NADH + H(+)</text>
        <dbReference type="Rhea" id="RHEA:50128"/>
        <dbReference type="ChEBI" id="CHEBI:15378"/>
        <dbReference type="ChEBI" id="CHEBI:57540"/>
        <dbReference type="ChEBI" id="CHEBI:57945"/>
        <dbReference type="ChEBI" id="CHEBI:132079"/>
        <dbReference type="ChEBI" id="CHEBI:132081"/>
    </reaction>
    <physiologicalReaction direction="left-to-right" evidence="14">
        <dbReference type="Rhea" id="RHEA:50129"/>
    </physiologicalReaction>
</comment>
<dbReference type="EC" id="1.1.1.141" evidence="3"/>
<feature type="region of interest" description="Disordered" evidence="22">
    <location>
        <begin position="203"/>
        <end position="245"/>
    </location>
</feature>
<comment type="catalytic activity">
    <reaction evidence="20">
        <text>(15S)-hydroxy-(5Z,8Z,11Z,13E)-eicosatetraenoate + NAD(+) = 15-oxo-(5Z,8Z,11Z,13E)-eicosatetraenoate + NADH + H(+)</text>
        <dbReference type="Rhea" id="RHEA:23260"/>
        <dbReference type="ChEBI" id="CHEBI:15378"/>
        <dbReference type="ChEBI" id="CHEBI:57409"/>
        <dbReference type="ChEBI" id="CHEBI:57410"/>
        <dbReference type="ChEBI" id="CHEBI:57540"/>
        <dbReference type="ChEBI" id="CHEBI:57945"/>
        <dbReference type="EC" id="1.1.1.232"/>
    </reaction>
    <physiologicalReaction direction="left-to-right" evidence="20">
        <dbReference type="Rhea" id="RHEA:23261"/>
    </physiologicalReaction>
</comment>
<dbReference type="Gene3D" id="3.40.50.720">
    <property type="entry name" value="NAD(P)-binding Rossmann-like Domain"/>
    <property type="match status" value="2"/>
</dbReference>
<evidence type="ECO:0000256" key="15">
    <source>
        <dbReference type="ARBA" id="ARBA00048393"/>
    </source>
</evidence>
<comment type="catalytic activity">
    <reaction evidence="21">
        <text>resolvin E1 + NAD(+) = 18-oxo-resolvin E1 + NADH + H(+)</text>
        <dbReference type="Rhea" id="RHEA:49244"/>
        <dbReference type="ChEBI" id="CHEBI:15378"/>
        <dbReference type="ChEBI" id="CHEBI:57540"/>
        <dbReference type="ChEBI" id="CHEBI:57945"/>
        <dbReference type="ChEBI" id="CHEBI:91000"/>
        <dbReference type="ChEBI" id="CHEBI:91001"/>
    </reaction>
    <physiologicalReaction direction="left-to-right" evidence="21">
        <dbReference type="Rhea" id="RHEA:49245"/>
    </physiologicalReaction>
</comment>
<dbReference type="Pfam" id="PF00106">
    <property type="entry name" value="adh_short"/>
    <property type="match status" value="2"/>
</dbReference>
<comment type="catalytic activity">
    <reaction evidence="13">
        <text>(11R)-hydroxy-(5Z,8Z,12E,14Z)-eicosatetraenoate + NAD(+) = 11-oxo-(5Z,8Z,12E,14Z)-eicosatetraenoate + NADH + H(+)</text>
        <dbReference type="Rhea" id="RHEA:48640"/>
        <dbReference type="ChEBI" id="CHEBI:15378"/>
        <dbReference type="ChEBI" id="CHEBI:57540"/>
        <dbReference type="ChEBI" id="CHEBI:57945"/>
        <dbReference type="ChEBI" id="CHEBI:78836"/>
        <dbReference type="ChEBI" id="CHEBI:90697"/>
    </reaction>
    <physiologicalReaction direction="left-to-right" evidence="13">
        <dbReference type="Rhea" id="RHEA:48641"/>
    </physiologicalReaction>
</comment>
<keyword evidence="24" id="KW-1185">Reference proteome</keyword>
<evidence type="ECO:0000256" key="12">
    <source>
        <dbReference type="ARBA" id="ARBA00048140"/>
    </source>
</evidence>
<evidence type="ECO:0000256" key="8">
    <source>
        <dbReference type="ARBA" id="ARBA00045705"/>
    </source>
</evidence>
<dbReference type="EMBL" id="JACVVK020000447">
    <property type="protein sequence ID" value="KAK7474131.1"/>
    <property type="molecule type" value="Genomic_DNA"/>
</dbReference>
<dbReference type="AlphaFoldDB" id="A0ABD0JGU1"/>
<evidence type="ECO:0000256" key="19">
    <source>
        <dbReference type="ARBA" id="ARBA00048921"/>
    </source>
</evidence>
<dbReference type="Proteomes" id="UP001519460">
    <property type="component" value="Unassembled WGS sequence"/>
</dbReference>
<comment type="catalytic activity">
    <reaction evidence="12">
        <text>15-oxo-(5S,6R)-dihydroxy-(7E,9E,11Z)-eicosatrienoate + NADH + H(+) = (5S,6R,15S)-trihydroxy-(7E,9E,11Z)-eicosatrienoate + NAD(+)</text>
        <dbReference type="Rhea" id="RHEA:41596"/>
        <dbReference type="ChEBI" id="CHEBI:15378"/>
        <dbReference type="ChEBI" id="CHEBI:57540"/>
        <dbReference type="ChEBI" id="CHEBI:57945"/>
        <dbReference type="ChEBI" id="CHEBI:78325"/>
        <dbReference type="ChEBI" id="CHEBI:78329"/>
    </reaction>
    <physiologicalReaction direction="left-to-right" evidence="12">
        <dbReference type="Rhea" id="RHEA:41597"/>
    </physiologicalReaction>
</comment>
<dbReference type="PRINTS" id="PR00081">
    <property type="entry name" value="GDHRDH"/>
</dbReference>
<evidence type="ECO:0000256" key="6">
    <source>
        <dbReference type="ARBA" id="ARBA00041812"/>
    </source>
</evidence>
<evidence type="ECO:0000256" key="5">
    <source>
        <dbReference type="ARBA" id="ARBA00040276"/>
    </source>
</evidence>
<feature type="compositionally biased region" description="Polar residues" evidence="22">
    <location>
        <begin position="401"/>
        <end position="416"/>
    </location>
</feature>
<evidence type="ECO:0000256" key="22">
    <source>
        <dbReference type="SAM" id="MobiDB-lite"/>
    </source>
</evidence>
<dbReference type="InterPro" id="IPR002347">
    <property type="entry name" value="SDR_fam"/>
</dbReference>
<comment type="catalytic activity">
    <reaction evidence="9">
        <text>prostaglandin E1 + NAD(+) = 15-oxoprostaglandin E1 + NADH + H(+)</text>
        <dbReference type="Rhea" id="RHEA:16477"/>
        <dbReference type="ChEBI" id="CHEBI:15378"/>
        <dbReference type="ChEBI" id="CHEBI:57397"/>
        <dbReference type="ChEBI" id="CHEBI:57401"/>
        <dbReference type="ChEBI" id="CHEBI:57540"/>
        <dbReference type="ChEBI" id="CHEBI:57945"/>
    </reaction>
    <physiologicalReaction direction="left-to-right" evidence="9">
        <dbReference type="Rhea" id="RHEA:16478"/>
    </physiologicalReaction>
</comment>
<feature type="compositionally biased region" description="Polar residues" evidence="22">
    <location>
        <begin position="207"/>
        <end position="216"/>
    </location>
</feature>
<comment type="catalytic activity">
    <reaction evidence="18">
        <text>prostaglandin E2 + NAD(+) = 15-oxoprostaglandin E2 + NADH + H(+)</text>
        <dbReference type="Rhea" id="RHEA:11876"/>
        <dbReference type="ChEBI" id="CHEBI:15378"/>
        <dbReference type="ChEBI" id="CHEBI:57400"/>
        <dbReference type="ChEBI" id="CHEBI:57540"/>
        <dbReference type="ChEBI" id="CHEBI:57945"/>
        <dbReference type="ChEBI" id="CHEBI:606564"/>
        <dbReference type="EC" id="1.1.1.141"/>
    </reaction>
    <physiologicalReaction direction="left-to-right" evidence="18">
        <dbReference type="Rhea" id="RHEA:11877"/>
    </physiologicalReaction>
</comment>
<reference evidence="23 24" key="1">
    <citation type="journal article" date="2023" name="Sci. Data">
        <title>Genome assembly of the Korean intertidal mud-creeper Batillaria attramentaria.</title>
        <authorList>
            <person name="Patra A.K."/>
            <person name="Ho P.T."/>
            <person name="Jun S."/>
            <person name="Lee S.J."/>
            <person name="Kim Y."/>
            <person name="Won Y.J."/>
        </authorList>
    </citation>
    <scope>NUCLEOTIDE SEQUENCE [LARGE SCALE GENOMIC DNA]</scope>
    <source>
        <strain evidence="23">Wonlab-2016</strain>
    </source>
</reference>
<evidence type="ECO:0000256" key="17">
    <source>
        <dbReference type="ARBA" id="ARBA00048611"/>
    </source>
</evidence>
<gene>
    <name evidence="23" type="ORF">BaRGS_00034660</name>
</gene>
<comment type="catalytic activity">
    <reaction evidence="16">
        <text>lipoxin A4 + NAD(+) = 15-oxo-(5S,6R)-dihydroxy-(7E,9E,11Z,13E)-eicosatetraenoate + NADH + H(+)</text>
        <dbReference type="Rhea" id="RHEA:41572"/>
        <dbReference type="ChEBI" id="CHEBI:15378"/>
        <dbReference type="ChEBI" id="CHEBI:57540"/>
        <dbReference type="ChEBI" id="CHEBI:57945"/>
        <dbReference type="ChEBI" id="CHEBI:67026"/>
        <dbReference type="ChEBI" id="CHEBI:78311"/>
    </reaction>
    <physiologicalReaction direction="left-to-right" evidence="16">
        <dbReference type="Rhea" id="RHEA:41573"/>
    </physiologicalReaction>
</comment>
<comment type="caution">
    <text evidence="23">The sequence shown here is derived from an EMBL/GenBank/DDBJ whole genome shotgun (WGS) entry which is preliminary data.</text>
</comment>
<evidence type="ECO:0000256" key="7">
    <source>
        <dbReference type="ARBA" id="ARBA00042026"/>
    </source>
</evidence>